<evidence type="ECO:0000259" key="13">
    <source>
        <dbReference type="PROSITE" id="PS50157"/>
    </source>
</evidence>
<proteinExistence type="inferred from homology"/>
<evidence type="ECO:0000256" key="3">
    <source>
        <dbReference type="ARBA" id="ARBA00022723"/>
    </source>
</evidence>
<keyword evidence="10" id="KW-0539">Nucleus</keyword>
<feature type="domain" description="C2H2-type" evidence="13">
    <location>
        <begin position="203"/>
        <end position="230"/>
    </location>
</feature>
<dbReference type="InterPro" id="IPR036236">
    <property type="entry name" value="Znf_C2H2_sf"/>
</dbReference>
<dbReference type="SUPFAM" id="SSF57667">
    <property type="entry name" value="beta-beta-alpha zinc fingers"/>
    <property type="match status" value="5"/>
</dbReference>
<keyword evidence="9" id="KW-0804">Transcription</keyword>
<keyword evidence="3" id="KW-0479">Metal-binding</keyword>
<evidence type="ECO:0000256" key="9">
    <source>
        <dbReference type="ARBA" id="ARBA00023163"/>
    </source>
</evidence>
<dbReference type="PROSITE" id="PS50157">
    <property type="entry name" value="ZINC_FINGER_C2H2_2"/>
    <property type="match status" value="9"/>
</dbReference>
<dbReference type="FunFam" id="3.30.160.60:FF:001010">
    <property type="entry name" value="zinc finger protein 64 isoform X3"/>
    <property type="match status" value="1"/>
</dbReference>
<evidence type="ECO:0000313" key="14">
    <source>
        <dbReference type="Proteomes" id="UP000515159"/>
    </source>
</evidence>
<evidence type="ECO:0000256" key="1">
    <source>
        <dbReference type="ARBA" id="ARBA00004123"/>
    </source>
</evidence>
<feature type="compositionally biased region" description="Polar residues" evidence="12">
    <location>
        <begin position="114"/>
        <end position="123"/>
    </location>
</feature>
<dbReference type="PANTHER" id="PTHR24403:SF43">
    <property type="entry name" value="ZINC FINGER PROTEIN 64"/>
    <property type="match status" value="1"/>
</dbReference>
<dbReference type="FunFam" id="3.30.160.60:FF:000065">
    <property type="entry name" value="B-cell CLL/lymphoma 6, member B"/>
    <property type="match status" value="1"/>
</dbReference>
<reference evidence="15" key="1">
    <citation type="submission" date="2025-08" db="UniProtKB">
        <authorList>
            <consortium name="RefSeq"/>
        </authorList>
    </citation>
    <scope>IDENTIFICATION</scope>
</reference>
<dbReference type="InParanoid" id="A0A6P8N491"/>
<keyword evidence="5 11" id="KW-0863">Zinc-finger</keyword>
<comment type="similarity">
    <text evidence="2">Belongs to the krueppel C2H2-type zinc-finger protein family.</text>
</comment>
<dbReference type="GO" id="GO:0005634">
    <property type="term" value="C:nucleus"/>
    <property type="evidence" value="ECO:0007669"/>
    <property type="project" value="UniProtKB-SubCell"/>
</dbReference>
<feature type="domain" description="C2H2-type" evidence="13">
    <location>
        <begin position="231"/>
        <end position="258"/>
    </location>
</feature>
<evidence type="ECO:0000256" key="8">
    <source>
        <dbReference type="ARBA" id="ARBA00023125"/>
    </source>
</evidence>
<dbReference type="RefSeq" id="XP_033770222.1">
    <property type="nucleotide sequence ID" value="XM_033914331.1"/>
</dbReference>
<evidence type="ECO:0000256" key="10">
    <source>
        <dbReference type="ARBA" id="ARBA00023242"/>
    </source>
</evidence>
<dbReference type="InterPro" id="IPR050688">
    <property type="entry name" value="Zinc_finger/UBP_domain"/>
</dbReference>
<dbReference type="CTD" id="55734"/>
<dbReference type="GO" id="GO:0003677">
    <property type="term" value="F:DNA binding"/>
    <property type="evidence" value="ECO:0007669"/>
    <property type="project" value="UniProtKB-KW"/>
</dbReference>
<accession>A0A6P8N491</accession>
<dbReference type="KEGG" id="gsh:117345538"/>
<feature type="domain" description="C2H2-type" evidence="13">
    <location>
        <begin position="372"/>
        <end position="400"/>
    </location>
</feature>
<feature type="domain" description="C2H2-type" evidence="13">
    <location>
        <begin position="259"/>
        <end position="286"/>
    </location>
</feature>
<keyword evidence="14" id="KW-1185">Reference proteome</keyword>
<evidence type="ECO:0000256" key="7">
    <source>
        <dbReference type="ARBA" id="ARBA00023015"/>
    </source>
</evidence>
<dbReference type="OrthoDB" id="654211at2759"/>
<dbReference type="FunFam" id="3.30.160.60:FF:000412">
    <property type="entry name" value="zinc finger protein 64 isoform X1"/>
    <property type="match status" value="1"/>
</dbReference>
<keyword evidence="7" id="KW-0805">Transcription regulation</keyword>
<feature type="domain" description="C2H2-type" evidence="13">
    <location>
        <begin position="287"/>
        <end position="315"/>
    </location>
</feature>
<evidence type="ECO:0000256" key="12">
    <source>
        <dbReference type="SAM" id="MobiDB-lite"/>
    </source>
</evidence>
<dbReference type="PROSITE" id="PS00028">
    <property type="entry name" value="ZINC_FINGER_C2H2_1"/>
    <property type="match status" value="6"/>
</dbReference>
<dbReference type="SMART" id="SM00355">
    <property type="entry name" value="ZnF_C2H2"/>
    <property type="match status" value="11"/>
</dbReference>
<organism evidence="14 15">
    <name type="scientific">Geotrypetes seraphini</name>
    <name type="common">Gaboon caecilian</name>
    <name type="synonym">Caecilia seraphini</name>
    <dbReference type="NCBI Taxonomy" id="260995"/>
    <lineage>
        <taxon>Eukaryota</taxon>
        <taxon>Metazoa</taxon>
        <taxon>Chordata</taxon>
        <taxon>Craniata</taxon>
        <taxon>Vertebrata</taxon>
        <taxon>Euteleostomi</taxon>
        <taxon>Amphibia</taxon>
        <taxon>Gymnophiona</taxon>
        <taxon>Geotrypetes</taxon>
    </lineage>
</organism>
<name>A0A6P8N491_GEOSA</name>
<protein>
    <submittedName>
        <fullName evidence="15">Zinc finger protein 64 isoform X1</fullName>
    </submittedName>
</protein>
<feature type="domain" description="C2H2-type" evidence="13">
    <location>
        <begin position="175"/>
        <end position="202"/>
    </location>
</feature>
<feature type="domain" description="C2H2-type" evidence="13">
    <location>
        <begin position="431"/>
        <end position="458"/>
    </location>
</feature>
<dbReference type="Pfam" id="PF13912">
    <property type="entry name" value="zf-C2H2_6"/>
    <property type="match status" value="1"/>
</dbReference>
<dbReference type="FunFam" id="3.30.160.60:FF:000223">
    <property type="entry name" value="zinc finger protein 64 isoform X1"/>
    <property type="match status" value="1"/>
</dbReference>
<dbReference type="FunFam" id="3.30.160.60:FF:000660">
    <property type="entry name" value="zinc finger protein 64 isoform X1"/>
    <property type="match status" value="1"/>
</dbReference>
<dbReference type="Pfam" id="PF00096">
    <property type="entry name" value="zf-C2H2"/>
    <property type="match status" value="3"/>
</dbReference>
<dbReference type="Proteomes" id="UP000515159">
    <property type="component" value="Chromosome 11"/>
</dbReference>
<comment type="subcellular location">
    <subcellularLocation>
        <location evidence="1">Nucleus</location>
    </subcellularLocation>
</comment>
<feature type="region of interest" description="Disordered" evidence="12">
    <location>
        <begin position="114"/>
        <end position="136"/>
    </location>
</feature>
<feature type="domain" description="C2H2-type" evidence="13">
    <location>
        <begin position="316"/>
        <end position="343"/>
    </location>
</feature>
<evidence type="ECO:0000256" key="11">
    <source>
        <dbReference type="PROSITE-ProRule" id="PRU00042"/>
    </source>
</evidence>
<dbReference type="FunFam" id="3.30.160.60:FF:000669">
    <property type="entry name" value="zinc finger protein 64 isoform X1"/>
    <property type="match status" value="1"/>
</dbReference>
<feature type="domain" description="C2H2-type" evidence="13">
    <location>
        <begin position="344"/>
        <end position="371"/>
    </location>
</feature>
<evidence type="ECO:0000256" key="2">
    <source>
        <dbReference type="ARBA" id="ARBA00006991"/>
    </source>
</evidence>
<keyword evidence="8" id="KW-0238">DNA-binding</keyword>
<evidence type="ECO:0000313" key="15">
    <source>
        <dbReference type="RefSeq" id="XP_033770222.1"/>
    </source>
</evidence>
<evidence type="ECO:0000256" key="4">
    <source>
        <dbReference type="ARBA" id="ARBA00022737"/>
    </source>
</evidence>
<dbReference type="GO" id="GO:0045944">
    <property type="term" value="P:positive regulation of transcription by RNA polymerase II"/>
    <property type="evidence" value="ECO:0007669"/>
    <property type="project" value="TreeGrafter"/>
</dbReference>
<dbReference type="PANTHER" id="PTHR24403">
    <property type="entry name" value="ZINC FINGER PROTEIN"/>
    <property type="match status" value="1"/>
</dbReference>
<keyword evidence="6" id="KW-0862">Zinc</keyword>
<evidence type="ECO:0000256" key="5">
    <source>
        <dbReference type="ARBA" id="ARBA00022771"/>
    </source>
</evidence>
<dbReference type="AlphaFoldDB" id="A0A6P8N491"/>
<sequence>MNGDGRTEPFPPPAHFPGDATVLVELSPDIHICGLCKQQFNHLDVFVTHKQGGCQLPSATSGVPSTVQYVSEEEVQVTQSQNTSGAVTSETQTITVSAPDFVFEHGYQTYLPSENSEPQTATVVSMPAKSRSRKSTSLQVQKKLDCCFPGCQFKTAYGMKDMERHLKTHTGDKPYKCDLCGKCFSRKDKLKMHMRSHTGEKPYKCKDCEYAAVDSSSLNKHQRIHSNERPFKCQICPYASRNSSQLTVHLRSHTGDAPFHCQLCTAKFKINSDLKRHARVHSGEKPYKCEYCEFHCAMKGNLKSHVRIKHGSENTVQCPECNFRCGNKTSLRLHVRSHQPEQPVKCLDCSYSCSSKAALKVHERIHSVERPFKCQFCDFDTKQRSNLTTHTKKTHQDKVKAKNLTPEKKDVDLPKPATSRQAAKLEAKKAFNCDSCDASFVREDSLRSHRKQHNGCQDAKNSELTVLQLQMDPSRESNNAVDVGHLEVPLQSRQDTSYSESIIKVIVGHRVSQANVPLNPLPSGLVSANQQGMASSNQLEILRQVGLVASAQPVGSQQEANSVEQQTVLLATTDQTVSGSLHQTLISTPAAVPGVKSVGSQMLISNTGISCSSLDGLSALIQEGATEVTVVSDGGGNITVSTSSSVPPPIFSASSHAEVPKLAWSIIRDEVQSTLLCPADSIPD</sequence>
<gene>
    <name evidence="15" type="primary">ZFP64</name>
</gene>
<dbReference type="GeneID" id="117345538"/>
<evidence type="ECO:0000256" key="6">
    <source>
        <dbReference type="ARBA" id="ARBA00022833"/>
    </source>
</evidence>
<dbReference type="GO" id="GO:0008270">
    <property type="term" value="F:zinc ion binding"/>
    <property type="evidence" value="ECO:0007669"/>
    <property type="project" value="UniProtKB-KW"/>
</dbReference>
<keyword evidence="4" id="KW-0677">Repeat</keyword>
<dbReference type="Gene3D" id="3.30.160.60">
    <property type="entry name" value="Classic Zinc Finger"/>
    <property type="match status" value="7"/>
</dbReference>
<dbReference type="InterPro" id="IPR013087">
    <property type="entry name" value="Znf_C2H2_type"/>
</dbReference>